<dbReference type="PRINTS" id="PR01039">
    <property type="entry name" value="TRNASYNTHTRP"/>
</dbReference>
<dbReference type="InterPro" id="IPR014729">
    <property type="entry name" value="Rossmann-like_a/b/a_fold"/>
</dbReference>
<evidence type="ECO:0000256" key="3">
    <source>
        <dbReference type="ARBA" id="ARBA00022598"/>
    </source>
</evidence>
<dbReference type="GO" id="GO:0005829">
    <property type="term" value="C:cytosol"/>
    <property type="evidence" value="ECO:0007669"/>
    <property type="project" value="TreeGrafter"/>
</dbReference>
<dbReference type="InterPro" id="IPR050203">
    <property type="entry name" value="Trp-tRNA_synthetase"/>
</dbReference>
<keyword evidence="5 9" id="KW-0067">ATP-binding</keyword>
<accession>A0A1F8C3K3</accession>
<dbReference type="EMBL" id="MGHL01000001">
    <property type="protein sequence ID" value="OGM70877.1"/>
    <property type="molecule type" value="Genomic_DNA"/>
</dbReference>
<dbReference type="GO" id="GO:0006436">
    <property type="term" value="P:tryptophanyl-tRNA aminoacylation"/>
    <property type="evidence" value="ECO:0007669"/>
    <property type="project" value="UniProtKB-UniRule"/>
</dbReference>
<evidence type="ECO:0000256" key="1">
    <source>
        <dbReference type="ARBA" id="ARBA00005594"/>
    </source>
</evidence>
<dbReference type="Proteomes" id="UP000178429">
    <property type="component" value="Unassembled WGS sequence"/>
</dbReference>
<sequence>MAGTERDTNEEMSKTKEKLGYGIEYFTGIRPSGDLTVANFLGAVRPLLDLQREHKTMVFVADIHALTDNEYDTVRHFTPEVVADYLALGLDPSKVDIFVQSELLGEVSTLTLLLMRHMTVSQAMRVPALKDKLKDHDHPERANLLLTCYPIMMAADILLQQASVIPVGEDQVSHMEVTRNLASSFNQTYGQTDTFVVPKTYAVKALRIKSLNGVGKMSKSQPEGAIFLTDEPSIAAKKIKRAVTGMAGEMNEIIASHIELAKGLNFDPERARVLDEIIAAHMSGTAVMGDFKKLMTDIVVEFLENFQKRRKEITQDPSYIPSVLAKGREVAKQNATKTLESVFVSLSSRKRQ</sequence>
<dbReference type="NCBIfam" id="TIGR00233">
    <property type="entry name" value="trpS"/>
    <property type="match status" value="1"/>
</dbReference>
<evidence type="ECO:0000313" key="10">
    <source>
        <dbReference type="EMBL" id="OGM70877.1"/>
    </source>
</evidence>
<proteinExistence type="inferred from homology"/>
<dbReference type="InterPro" id="IPR002306">
    <property type="entry name" value="Trp-tRNA-ligase"/>
</dbReference>
<evidence type="ECO:0000256" key="4">
    <source>
        <dbReference type="ARBA" id="ARBA00022741"/>
    </source>
</evidence>
<dbReference type="GO" id="GO:0005524">
    <property type="term" value="F:ATP binding"/>
    <property type="evidence" value="ECO:0007669"/>
    <property type="project" value="UniProtKB-KW"/>
</dbReference>
<evidence type="ECO:0000256" key="9">
    <source>
        <dbReference type="RuleBase" id="RU363036"/>
    </source>
</evidence>
<organism evidence="10 11">
    <name type="scientific">Candidatus Woesebacteria bacterium RIFCSPLOWO2_01_FULL_44_14</name>
    <dbReference type="NCBI Taxonomy" id="1802525"/>
    <lineage>
        <taxon>Bacteria</taxon>
        <taxon>Candidatus Woeseibacteriota</taxon>
    </lineage>
</organism>
<dbReference type="EC" id="6.1.1.2" evidence="2 8"/>
<keyword evidence="3 9" id="KW-0436">Ligase</keyword>
<dbReference type="STRING" id="1802525.A2975_01215"/>
<evidence type="ECO:0000256" key="5">
    <source>
        <dbReference type="ARBA" id="ARBA00022840"/>
    </source>
</evidence>
<dbReference type="InterPro" id="IPR002305">
    <property type="entry name" value="aa-tRNA-synth_Ic"/>
</dbReference>
<evidence type="ECO:0000256" key="6">
    <source>
        <dbReference type="ARBA" id="ARBA00022917"/>
    </source>
</evidence>
<gene>
    <name evidence="10" type="ORF">A2975_01215</name>
</gene>
<evidence type="ECO:0000256" key="8">
    <source>
        <dbReference type="NCBIfam" id="TIGR00233"/>
    </source>
</evidence>
<dbReference type="SUPFAM" id="SSF52374">
    <property type="entry name" value="Nucleotidylyl transferase"/>
    <property type="match status" value="1"/>
</dbReference>
<evidence type="ECO:0000256" key="7">
    <source>
        <dbReference type="ARBA" id="ARBA00023146"/>
    </source>
</evidence>
<evidence type="ECO:0000313" key="11">
    <source>
        <dbReference type="Proteomes" id="UP000178429"/>
    </source>
</evidence>
<comment type="similarity">
    <text evidence="1 9">Belongs to the class-I aminoacyl-tRNA synthetase family.</text>
</comment>
<dbReference type="AlphaFoldDB" id="A0A1F8C3K3"/>
<keyword evidence="6 9" id="KW-0648">Protein biosynthesis</keyword>
<evidence type="ECO:0000256" key="2">
    <source>
        <dbReference type="ARBA" id="ARBA00013161"/>
    </source>
</evidence>
<protein>
    <recommendedName>
        <fullName evidence="2 8">Tryptophan--tRNA ligase</fullName>
        <ecNumber evidence="2 8">6.1.1.2</ecNumber>
    </recommendedName>
</protein>
<dbReference type="Gene3D" id="3.40.50.620">
    <property type="entry name" value="HUPs"/>
    <property type="match status" value="1"/>
</dbReference>
<keyword evidence="4 9" id="KW-0547">Nucleotide-binding</keyword>
<reference evidence="10 11" key="1">
    <citation type="journal article" date="2016" name="Nat. Commun.">
        <title>Thousands of microbial genomes shed light on interconnected biogeochemical processes in an aquifer system.</title>
        <authorList>
            <person name="Anantharaman K."/>
            <person name="Brown C.T."/>
            <person name="Hug L.A."/>
            <person name="Sharon I."/>
            <person name="Castelle C.J."/>
            <person name="Probst A.J."/>
            <person name="Thomas B.C."/>
            <person name="Singh A."/>
            <person name="Wilkins M.J."/>
            <person name="Karaoz U."/>
            <person name="Brodie E.L."/>
            <person name="Williams K.H."/>
            <person name="Hubbard S.S."/>
            <person name="Banfield J.F."/>
        </authorList>
    </citation>
    <scope>NUCLEOTIDE SEQUENCE [LARGE SCALE GENOMIC DNA]</scope>
</reference>
<dbReference type="PANTHER" id="PTHR43766:SF1">
    <property type="entry name" value="TRYPTOPHAN--TRNA LIGASE, MITOCHONDRIAL"/>
    <property type="match status" value="1"/>
</dbReference>
<dbReference type="Gene3D" id="1.10.240.10">
    <property type="entry name" value="Tyrosyl-Transfer RNA Synthetase"/>
    <property type="match status" value="1"/>
</dbReference>
<dbReference type="PANTHER" id="PTHR43766">
    <property type="entry name" value="TRYPTOPHAN--TRNA LIGASE, MITOCHONDRIAL"/>
    <property type="match status" value="1"/>
</dbReference>
<comment type="caution">
    <text evidence="10">The sequence shown here is derived from an EMBL/GenBank/DDBJ whole genome shotgun (WGS) entry which is preliminary data.</text>
</comment>
<dbReference type="GO" id="GO:0004830">
    <property type="term" value="F:tryptophan-tRNA ligase activity"/>
    <property type="evidence" value="ECO:0007669"/>
    <property type="project" value="UniProtKB-UniRule"/>
</dbReference>
<dbReference type="Pfam" id="PF00579">
    <property type="entry name" value="tRNA-synt_1b"/>
    <property type="match status" value="1"/>
</dbReference>
<keyword evidence="7 9" id="KW-0030">Aminoacyl-tRNA synthetase</keyword>
<name>A0A1F8C3K3_9BACT</name>